<dbReference type="STRING" id="2055.BCM27_24165"/>
<evidence type="ECO:0000313" key="4">
    <source>
        <dbReference type="Proteomes" id="UP000234662"/>
    </source>
</evidence>
<dbReference type="InterPro" id="IPR050312">
    <property type="entry name" value="IolE/XylAMocC-like"/>
</dbReference>
<dbReference type="PANTHER" id="PTHR12110:SF48">
    <property type="entry name" value="BLL3656 PROTEIN"/>
    <property type="match status" value="1"/>
</dbReference>
<gene>
    <name evidence="3" type="ORF">CYJ73_09285</name>
</gene>
<dbReference type="AlphaFoldDB" id="A0A2I1R9F1"/>
<dbReference type="Pfam" id="PF01261">
    <property type="entry name" value="AP_endonuc_2"/>
    <property type="match status" value="1"/>
</dbReference>
<dbReference type="InterPro" id="IPR013022">
    <property type="entry name" value="Xyl_isomerase-like_TIM-brl"/>
</dbReference>
<dbReference type="EMBL" id="PKJC01000005">
    <property type="protein sequence ID" value="PKZ65744.1"/>
    <property type="molecule type" value="Genomic_DNA"/>
</dbReference>
<comment type="caution">
    <text evidence="3">The sequence shown here is derived from an EMBL/GenBank/DDBJ whole genome shotgun (WGS) entry which is preliminary data.</text>
</comment>
<dbReference type="Gene3D" id="3.20.20.150">
    <property type="entry name" value="Divalent-metal-dependent TIM barrel enzymes"/>
    <property type="match status" value="1"/>
</dbReference>
<dbReference type="PANTHER" id="PTHR12110">
    <property type="entry name" value="HYDROXYPYRUVATE ISOMERASE"/>
    <property type="match status" value="1"/>
</dbReference>
<reference evidence="3 4" key="1">
    <citation type="submission" date="2017-12" db="EMBL/GenBank/DDBJ databases">
        <title>Phylogenetic diversity of female urinary microbiome.</title>
        <authorList>
            <person name="Thomas-White K."/>
            <person name="Wolfe A.J."/>
        </authorList>
    </citation>
    <scope>NUCLEOTIDE SEQUENCE [LARGE SCALE GENOMIC DNA]</scope>
    <source>
        <strain evidence="3 4">UMB0777</strain>
    </source>
</reference>
<evidence type="ECO:0000256" key="1">
    <source>
        <dbReference type="SAM" id="MobiDB-lite"/>
    </source>
</evidence>
<sequence>MSVNPVVSLASLSALAVPPPRFVEYAAAGGFDAVGVRVSDRSGGRGHQLAEGSRLLADTLLALDDHGLEVLDVEVVKLHPGSSRSDWGPVLFAGAALGARFVIATVLDDDRNRAADNLAALSDAAADHGLRCCLEPMVFTAVRDLRTGRNMIEQTSARSSSAALLLDALHWSRAGGDVSELEAGVRDGRIPYWQLCDARVTGPARNDNAAIAEARGNRLAPGAGALPLLRLASILGPDTPVSVEVPSARGDADPRRWAMELGSATRRLLSRVPTGTPLTTTAPSAVADPDDTRVPS</sequence>
<evidence type="ECO:0000313" key="3">
    <source>
        <dbReference type="EMBL" id="PKZ65744.1"/>
    </source>
</evidence>
<dbReference type="Proteomes" id="UP000234662">
    <property type="component" value="Unassembled WGS sequence"/>
</dbReference>
<evidence type="ECO:0000259" key="2">
    <source>
        <dbReference type="Pfam" id="PF01261"/>
    </source>
</evidence>
<dbReference type="RefSeq" id="WP_101819935.1">
    <property type="nucleotide sequence ID" value="NZ_PKJC01000005.1"/>
</dbReference>
<proteinExistence type="predicted"/>
<accession>A0A2I1R9F1</accession>
<feature type="domain" description="Xylose isomerase-like TIM barrel" evidence="2">
    <location>
        <begin position="26"/>
        <end position="254"/>
    </location>
</feature>
<feature type="region of interest" description="Disordered" evidence="1">
    <location>
        <begin position="271"/>
        <end position="296"/>
    </location>
</feature>
<organism evidence="3 4">
    <name type="scientific">Gordonia terrae</name>
    <dbReference type="NCBI Taxonomy" id="2055"/>
    <lineage>
        <taxon>Bacteria</taxon>
        <taxon>Bacillati</taxon>
        <taxon>Actinomycetota</taxon>
        <taxon>Actinomycetes</taxon>
        <taxon>Mycobacteriales</taxon>
        <taxon>Gordoniaceae</taxon>
        <taxon>Gordonia</taxon>
    </lineage>
</organism>
<protein>
    <recommendedName>
        <fullName evidence="2">Xylose isomerase-like TIM barrel domain-containing protein</fullName>
    </recommendedName>
</protein>
<dbReference type="InterPro" id="IPR036237">
    <property type="entry name" value="Xyl_isomerase-like_sf"/>
</dbReference>
<dbReference type="SUPFAM" id="SSF51658">
    <property type="entry name" value="Xylose isomerase-like"/>
    <property type="match status" value="1"/>
</dbReference>
<name>A0A2I1R9F1_9ACTN</name>